<dbReference type="PRINTS" id="PR00839">
    <property type="entry name" value="V8PROTEASE"/>
</dbReference>
<gene>
    <name evidence="9" type="ORF">WMG39_22915</name>
</gene>
<feature type="compositionally biased region" description="Pro residues" evidence="8">
    <location>
        <begin position="270"/>
        <end position="285"/>
    </location>
</feature>
<keyword evidence="10" id="KW-1185">Reference proteome</keyword>
<dbReference type="Proteomes" id="UP001384579">
    <property type="component" value="Unassembled WGS sequence"/>
</dbReference>
<feature type="chain" id="PRO_5044969237" description="Serine protease" evidence="7">
    <location>
        <begin position="22"/>
        <end position="285"/>
    </location>
</feature>
<keyword evidence="6 7" id="KW-0720">Serine protease</keyword>
<accession>A0ABU8YTG9</accession>
<sequence length="285" mass="30621">MKSRSCWLIFFLIGLSLTSCGQQKSSQEIAETVKNSIVLISYQNEGGHGTGFIVPGPTGVCTVLTARHVVEGRSLNLQTNDQKLHKTDSIQANPNLDLAVVTFPSADKNCPYPSLELGDSDSMKQTDQIYISGFPDRAGGGKLVRQFVRGSVSGLDVLEQGYGISYDASTFGGMSGGPVLDISGKVVAVHGKTDAQIVADLQSQQASLSPQQQAALQQAAARVAGGGVQVNTFRWGIPIKTYLANLVLVPTFRKSHEIWESPYHRQTPVDDPPTPRSKTPEPTPR</sequence>
<dbReference type="InterPro" id="IPR043504">
    <property type="entry name" value="Peptidase_S1_PA_chymotrypsin"/>
</dbReference>
<reference evidence="9 10" key="1">
    <citation type="journal article" date="2020" name="Harmful Algae">
        <title>Molecular and morphological characterization of a novel dihydroanatoxin-a producing Microcoleus species (cyanobacteria) from the Russian River, California, USA.</title>
        <authorList>
            <person name="Conklin K.Y."/>
            <person name="Stancheva R."/>
            <person name="Otten T.G."/>
            <person name="Fadness R."/>
            <person name="Boyer G.L."/>
            <person name="Read B."/>
            <person name="Zhang X."/>
            <person name="Sheath R.G."/>
        </authorList>
    </citation>
    <scope>NUCLEOTIDE SEQUENCE [LARGE SCALE GENOMIC DNA]</scope>
    <source>
        <strain evidence="9 10">PTRS2</strain>
    </source>
</reference>
<evidence type="ECO:0000256" key="3">
    <source>
        <dbReference type="ARBA" id="ARBA00022670"/>
    </source>
</evidence>
<dbReference type="Gene3D" id="2.40.10.10">
    <property type="entry name" value="Trypsin-like serine proteases"/>
    <property type="match status" value="2"/>
</dbReference>
<dbReference type="InterPro" id="IPR008256">
    <property type="entry name" value="Peptidase_S1B"/>
</dbReference>
<dbReference type="RefSeq" id="WP_340541866.1">
    <property type="nucleotide sequence ID" value="NZ_JBBLXS010000410.1"/>
</dbReference>
<dbReference type="InterPro" id="IPR009003">
    <property type="entry name" value="Peptidase_S1_PA"/>
</dbReference>
<comment type="subcellular location">
    <subcellularLocation>
        <location evidence="1">Secreted</location>
    </subcellularLocation>
</comment>
<dbReference type="SUPFAM" id="SSF50494">
    <property type="entry name" value="Trypsin-like serine proteases"/>
    <property type="match status" value="1"/>
</dbReference>
<dbReference type="GO" id="GO:0006508">
    <property type="term" value="P:proteolysis"/>
    <property type="evidence" value="ECO:0007669"/>
    <property type="project" value="UniProtKB-KW"/>
</dbReference>
<evidence type="ECO:0000256" key="2">
    <source>
        <dbReference type="ARBA" id="ARBA00008764"/>
    </source>
</evidence>
<feature type="signal peptide" evidence="7">
    <location>
        <begin position="1"/>
        <end position="21"/>
    </location>
</feature>
<evidence type="ECO:0000256" key="1">
    <source>
        <dbReference type="ARBA" id="ARBA00004613"/>
    </source>
</evidence>
<dbReference type="PANTHER" id="PTHR43019:SF23">
    <property type="entry name" value="PROTEASE DO-LIKE 5, CHLOROPLASTIC"/>
    <property type="match status" value="1"/>
</dbReference>
<evidence type="ECO:0000256" key="5">
    <source>
        <dbReference type="ARBA" id="ARBA00022801"/>
    </source>
</evidence>
<evidence type="ECO:0000313" key="9">
    <source>
        <dbReference type="EMBL" id="MEK0187679.1"/>
    </source>
</evidence>
<keyword evidence="4 7" id="KW-0732">Signal</keyword>
<dbReference type="Pfam" id="PF13365">
    <property type="entry name" value="Trypsin_2"/>
    <property type="match status" value="1"/>
</dbReference>
<dbReference type="EC" id="3.4.21.-" evidence="7"/>
<feature type="region of interest" description="Disordered" evidence="8">
    <location>
        <begin position="263"/>
        <end position="285"/>
    </location>
</feature>
<comment type="similarity">
    <text evidence="2 7">Belongs to the peptidase S1B family.</text>
</comment>
<evidence type="ECO:0000256" key="8">
    <source>
        <dbReference type="SAM" id="MobiDB-lite"/>
    </source>
</evidence>
<keyword evidence="3 7" id="KW-0645">Protease</keyword>
<dbReference type="PROSITE" id="PS51257">
    <property type="entry name" value="PROKAR_LIPOPROTEIN"/>
    <property type="match status" value="1"/>
</dbReference>
<dbReference type="PANTHER" id="PTHR43019">
    <property type="entry name" value="SERINE ENDOPROTEASE DEGS"/>
    <property type="match status" value="1"/>
</dbReference>
<evidence type="ECO:0000256" key="4">
    <source>
        <dbReference type="ARBA" id="ARBA00022729"/>
    </source>
</evidence>
<dbReference type="EMBL" id="JBBLXS010000410">
    <property type="protein sequence ID" value="MEK0187679.1"/>
    <property type="molecule type" value="Genomic_DNA"/>
</dbReference>
<organism evidence="9 10">
    <name type="scientific">Microcoleus anatoxicus PTRS2</name>
    <dbReference type="NCBI Taxonomy" id="2705321"/>
    <lineage>
        <taxon>Bacteria</taxon>
        <taxon>Bacillati</taxon>
        <taxon>Cyanobacteriota</taxon>
        <taxon>Cyanophyceae</taxon>
        <taxon>Oscillatoriophycideae</taxon>
        <taxon>Oscillatoriales</taxon>
        <taxon>Microcoleaceae</taxon>
        <taxon>Microcoleus</taxon>
        <taxon>Microcoleus anatoxicus</taxon>
    </lineage>
</organism>
<dbReference type="GO" id="GO:0008233">
    <property type="term" value="F:peptidase activity"/>
    <property type="evidence" value="ECO:0007669"/>
    <property type="project" value="UniProtKB-KW"/>
</dbReference>
<protein>
    <recommendedName>
        <fullName evidence="7">Serine protease</fullName>
        <ecNumber evidence="7">3.4.21.-</ecNumber>
    </recommendedName>
</protein>
<evidence type="ECO:0000256" key="6">
    <source>
        <dbReference type="ARBA" id="ARBA00022825"/>
    </source>
</evidence>
<proteinExistence type="inferred from homology"/>
<evidence type="ECO:0000313" key="10">
    <source>
        <dbReference type="Proteomes" id="UP001384579"/>
    </source>
</evidence>
<name>A0ABU8YTG9_9CYAN</name>
<comment type="caution">
    <text evidence="9">The sequence shown here is derived from an EMBL/GenBank/DDBJ whole genome shotgun (WGS) entry which is preliminary data.</text>
</comment>
<keyword evidence="5 7" id="KW-0378">Hydrolase</keyword>
<evidence type="ECO:0000256" key="7">
    <source>
        <dbReference type="RuleBase" id="RU004296"/>
    </source>
</evidence>